<reference evidence="7" key="1">
    <citation type="submission" date="2018-06" db="EMBL/GenBank/DDBJ databases">
        <authorList>
            <person name="Zhirakovskaya E."/>
        </authorList>
    </citation>
    <scope>NUCLEOTIDE SEQUENCE</scope>
</reference>
<evidence type="ECO:0008006" key="8">
    <source>
        <dbReference type="Google" id="ProtNLM"/>
    </source>
</evidence>
<sequence length="206" mass="23837">MIRLSGLLLLLAGCASVPLPSEPVTSPEQSWETRQQQLGELKNWQLSGRVIISNNENDAWRLDVIWQQQQDNYEIQISGPLGMGKVRLHGSNDGVFFYDSDGRAYYAQEPEQLLFEHTGIFMPVTSLYYWVRGLPDPTIKAELKSELDNWGRLSQLRQNGWSVDLKRYVQIDALQLPDKLFIHNEENVEVRMVVDTWEIYPVDWAE</sequence>
<dbReference type="HAMAP" id="MF_00233">
    <property type="entry name" value="LolB"/>
    <property type="match status" value="1"/>
</dbReference>
<evidence type="ECO:0000256" key="1">
    <source>
        <dbReference type="ARBA" id="ARBA00004442"/>
    </source>
</evidence>
<dbReference type="SUPFAM" id="SSF89392">
    <property type="entry name" value="Prokaryotic lipoproteins and lipoprotein localization factors"/>
    <property type="match status" value="1"/>
</dbReference>
<evidence type="ECO:0000256" key="5">
    <source>
        <dbReference type="ARBA" id="ARBA00023136"/>
    </source>
</evidence>
<dbReference type="GO" id="GO:0015031">
    <property type="term" value="P:protein transport"/>
    <property type="evidence" value="ECO:0007669"/>
    <property type="project" value="UniProtKB-KW"/>
</dbReference>
<dbReference type="Pfam" id="PF03550">
    <property type="entry name" value="LolB"/>
    <property type="match status" value="1"/>
</dbReference>
<name>A0A3B1BSU4_9ZZZZ</name>
<gene>
    <name evidence="7" type="ORF">MNBD_GAMMA25-963</name>
</gene>
<dbReference type="GO" id="GO:0009279">
    <property type="term" value="C:cell outer membrane"/>
    <property type="evidence" value="ECO:0007669"/>
    <property type="project" value="UniProtKB-SubCell"/>
</dbReference>
<comment type="subunit">
    <text evidence="2">Monomer.</text>
</comment>
<proteinExistence type="inferred from homology"/>
<accession>A0A3B1BSU4</accession>
<keyword evidence="6" id="KW-0143">Chaperone</keyword>
<organism evidence="7">
    <name type="scientific">hydrothermal vent metagenome</name>
    <dbReference type="NCBI Taxonomy" id="652676"/>
    <lineage>
        <taxon>unclassified sequences</taxon>
        <taxon>metagenomes</taxon>
        <taxon>ecological metagenomes</taxon>
    </lineage>
</organism>
<comment type="subcellular location">
    <subcellularLocation>
        <location evidence="1">Cell outer membrane</location>
    </subcellularLocation>
</comment>
<evidence type="ECO:0000313" key="7">
    <source>
        <dbReference type="EMBL" id="VAX09405.1"/>
    </source>
</evidence>
<evidence type="ECO:0000256" key="4">
    <source>
        <dbReference type="ARBA" id="ARBA00022927"/>
    </source>
</evidence>
<keyword evidence="5" id="KW-0472">Membrane</keyword>
<keyword evidence="4" id="KW-0653">Protein transport</keyword>
<dbReference type="AlphaFoldDB" id="A0A3B1BSU4"/>
<evidence type="ECO:0000256" key="2">
    <source>
        <dbReference type="ARBA" id="ARBA00011245"/>
    </source>
</evidence>
<dbReference type="InterPro" id="IPR004565">
    <property type="entry name" value="OM_lipoprot_LolB"/>
</dbReference>
<protein>
    <recommendedName>
        <fullName evidence="8">Outer-membrane lipoprotein LolB</fullName>
    </recommendedName>
</protein>
<dbReference type="CDD" id="cd16326">
    <property type="entry name" value="LolB"/>
    <property type="match status" value="1"/>
</dbReference>
<dbReference type="EMBL" id="UOFY01000036">
    <property type="protein sequence ID" value="VAX09405.1"/>
    <property type="molecule type" value="Genomic_DNA"/>
</dbReference>
<evidence type="ECO:0000256" key="6">
    <source>
        <dbReference type="ARBA" id="ARBA00023186"/>
    </source>
</evidence>
<keyword evidence="3" id="KW-0813">Transport</keyword>
<dbReference type="InterPro" id="IPR029046">
    <property type="entry name" value="LolA/LolB/LppX"/>
</dbReference>
<dbReference type="NCBIfam" id="TIGR00548">
    <property type="entry name" value="lolB"/>
    <property type="match status" value="1"/>
</dbReference>
<dbReference type="Gene3D" id="2.50.20.10">
    <property type="entry name" value="Lipoprotein localisation LolA/LolB/LppX"/>
    <property type="match status" value="1"/>
</dbReference>
<evidence type="ECO:0000256" key="3">
    <source>
        <dbReference type="ARBA" id="ARBA00022448"/>
    </source>
</evidence>